<dbReference type="UniPathway" id="UPA00391"/>
<dbReference type="InterPro" id="IPR038418">
    <property type="entry name" value="6-PTP_synth/QueD_sf"/>
</dbReference>
<name>K2NY66_9LACT</name>
<protein>
    <recommendedName>
        <fullName evidence="4">6-carboxy-5,6,7,8-tetrahydropterin synthase</fullName>
        <ecNumber evidence="3">4.1.2.50</ecNumber>
    </recommendedName>
    <alternativeName>
        <fullName evidence="5">Queuosine biosynthesis protein QueD</fullName>
    </alternativeName>
</protein>
<reference evidence="7 8" key="1">
    <citation type="journal article" date="2012" name="J. Bacteriol.">
        <title>Genome Sequence of the Bacteriocin-Producing Strain Lactococcus garvieae DCC43.</title>
        <authorList>
            <person name="Gabrielsen C."/>
            <person name="Brede D.A."/>
            <person name="Hernandez P.E."/>
            <person name="Nes I.F."/>
            <person name="Diep D.B."/>
        </authorList>
    </citation>
    <scope>NUCLEOTIDE SEQUENCE [LARGE SCALE GENOMIC DNA]</scope>
    <source>
        <strain evidence="7 8">DCC43</strain>
    </source>
</reference>
<dbReference type="EMBL" id="AMQS01000001">
    <property type="protein sequence ID" value="EKF52518.1"/>
    <property type="molecule type" value="Genomic_DNA"/>
</dbReference>
<sequence>MKRIYRLKFYINASHAIRWEKGIGQKHNHTWEIVCEFKGLNDKFISFFEAEKVVRNILDKFEGTYLNETPTFQNINPTLENVTEVFFERLSQDIKKVDGQLVQVEIAEKPTHIFRIEAEDDL</sequence>
<organism evidence="7 8">
    <name type="scientific">Lactococcus garvieae DCC43</name>
    <dbReference type="NCBI Taxonomy" id="1231377"/>
    <lineage>
        <taxon>Bacteria</taxon>
        <taxon>Bacillati</taxon>
        <taxon>Bacillota</taxon>
        <taxon>Bacilli</taxon>
        <taxon>Lactobacillales</taxon>
        <taxon>Streptococcaceae</taxon>
        <taxon>Lactococcus</taxon>
    </lineage>
</organism>
<dbReference type="Gene3D" id="3.30.479.10">
    <property type="entry name" value="6-pyruvoyl tetrahydropterin synthase/QueD"/>
    <property type="match status" value="1"/>
</dbReference>
<dbReference type="PATRIC" id="fig|1231377.3.peg.92"/>
<dbReference type="AlphaFoldDB" id="K2NY66"/>
<dbReference type="SUPFAM" id="SSF55620">
    <property type="entry name" value="Tetrahydrobiopterin biosynthesis enzymes-like"/>
    <property type="match status" value="1"/>
</dbReference>
<dbReference type="GO" id="GO:0070497">
    <property type="term" value="F:6-carboxytetrahydropterin synthase activity"/>
    <property type="evidence" value="ECO:0007669"/>
    <property type="project" value="UniProtKB-EC"/>
</dbReference>
<gene>
    <name evidence="7" type="ORF">C426_0093</name>
</gene>
<evidence type="ECO:0000256" key="4">
    <source>
        <dbReference type="ARBA" id="ARBA00018141"/>
    </source>
</evidence>
<comment type="similarity">
    <text evidence="2">Belongs to the PTPS family. QueD subfamily.</text>
</comment>
<dbReference type="NCBIfam" id="TIGR03112">
    <property type="entry name" value="6_pyr_pter_rel"/>
    <property type="match status" value="1"/>
</dbReference>
<evidence type="ECO:0000256" key="6">
    <source>
        <dbReference type="ARBA" id="ARBA00048807"/>
    </source>
</evidence>
<dbReference type="Pfam" id="PF01242">
    <property type="entry name" value="PTPS"/>
    <property type="match status" value="1"/>
</dbReference>
<dbReference type="RefSeq" id="WP_003134493.1">
    <property type="nucleotide sequence ID" value="NZ_AMQS01000001.1"/>
</dbReference>
<dbReference type="EC" id="4.1.2.50" evidence="3"/>
<evidence type="ECO:0000256" key="3">
    <source>
        <dbReference type="ARBA" id="ARBA00012982"/>
    </source>
</evidence>
<comment type="pathway">
    <text evidence="1">Purine metabolism; 7-cyano-7-deazaguanine biosynthesis.</text>
</comment>
<dbReference type="eggNOG" id="COG0720">
    <property type="taxonomic scope" value="Bacteria"/>
</dbReference>
<dbReference type="Proteomes" id="UP000006787">
    <property type="component" value="Unassembled WGS sequence"/>
</dbReference>
<evidence type="ECO:0000313" key="7">
    <source>
        <dbReference type="EMBL" id="EKF52518.1"/>
    </source>
</evidence>
<evidence type="ECO:0000256" key="2">
    <source>
        <dbReference type="ARBA" id="ARBA00008900"/>
    </source>
</evidence>
<comment type="catalytic activity">
    <reaction evidence="6">
        <text>7,8-dihydroneopterin 3'-triphosphate + H2O = 6-carboxy-5,6,7,8-tetrahydropterin + triphosphate + acetaldehyde + 2 H(+)</text>
        <dbReference type="Rhea" id="RHEA:27966"/>
        <dbReference type="ChEBI" id="CHEBI:15343"/>
        <dbReference type="ChEBI" id="CHEBI:15377"/>
        <dbReference type="ChEBI" id="CHEBI:15378"/>
        <dbReference type="ChEBI" id="CHEBI:18036"/>
        <dbReference type="ChEBI" id="CHEBI:58462"/>
        <dbReference type="ChEBI" id="CHEBI:61032"/>
        <dbReference type="EC" id="4.1.2.50"/>
    </reaction>
</comment>
<dbReference type="InterPro" id="IPR007115">
    <property type="entry name" value="6-PTP_synth/QueD"/>
</dbReference>
<comment type="caution">
    <text evidence="7">The sequence shown here is derived from an EMBL/GenBank/DDBJ whole genome shotgun (WGS) entry which is preliminary data.</text>
</comment>
<evidence type="ECO:0000256" key="5">
    <source>
        <dbReference type="ARBA" id="ARBA00031449"/>
    </source>
</evidence>
<evidence type="ECO:0000256" key="1">
    <source>
        <dbReference type="ARBA" id="ARBA00005061"/>
    </source>
</evidence>
<evidence type="ECO:0000313" key="8">
    <source>
        <dbReference type="Proteomes" id="UP000006787"/>
    </source>
</evidence>
<dbReference type="InterPro" id="IPR017543">
    <property type="entry name" value="6-PTP_synth-rel_bac"/>
</dbReference>
<proteinExistence type="inferred from homology"/>
<accession>K2NY66</accession>